<evidence type="ECO:0000313" key="2">
    <source>
        <dbReference type="EMBL" id="SVA83116.1"/>
    </source>
</evidence>
<organism evidence="2">
    <name type="scientific">marine metagenome</name>
    <dbReference type="NCBI Taxonomy" id="408172"/>
    <lineage>
        <taxon>unclassified sequences</taxon>
        <taxon>metagenomes</taxon>
        <taxon>ecological metagenomes</taxon>
    </lineage>
</organism>
<accession>A0A381Z1D1</accession>
<dbReference type="Gene3D" id="3.20.20.80">
    <property type="entry name" value="Glycosidases"/>
    <property type="match status" value="1"/>
</dbReference>
<evidence type="ECO:0008006" key="3">
    <source>
        <dbReference type="Google" id="ProtNLM"/>
    </source>
</evidence>
<keyword evidence="1" id="KW-0812">Transmembrane</keyword>
<gene>
    <name evidence="2" type="ORF">METZ01_LOCUS135970</name>
</gene>
<dbReference type="AlphaFoldDB" id="A0A381Z1D1"/>
<evidence type="ECO:0000256" key="1">
    <source>
        <dbReference type="SAM" id="Phobius"/>
    </source>
</evidence>
<proteinExistence type="predicted"/>
<keyword evidence="1" id="KW-1133">Transmembrane helix</keyword>
<reference evidence="2" key="1">
    <citation type="submission" date="2018-05" db="EMBL/GenBank/DDBJ databases">
        <authorList>
            <person name="Lanie J.A."/>
            <person name="Ng W.-L."/>
            <person name="Kazmierczak K.M."/>
            <person name="Andrzejewski T.M."/>
            <person name="Davidsen T.M."/>
            <person name="Wayne K.J."/>
            <person name="Tettelin H."/>
            <person name="Glass J.I."/>
            <person name="Rusch D."/>
            <person name="Podicherti R."/>
            <person name="Tsui H.-C.T."/>
            <person name="Winkler M.E."/>
        </authorList>
    </citation>
    <scope>NUCLEOTIDE SEQUENCE</scope>
</reference>
<dbReference type="EMBL" id="UINC01019607">
    <property type="protein sequence ID" value="SVA83116.1"/>
    <property type="molecule type" value="Genomic_DNA"/>
</dbReference>
<name>A0A381Z1D1_9ZZZZ</name>
<keyword evidence="1" id="KW-0472">Membrane</keyword>
<sequence>MKRLRRLFVPASRESSQLGYDFGRSGILVLLVLIVAAIVVKGAEREQPFEFTTMIAHWANYAHEDYLPFVEEARPELVQVGFYGAHYWSLAHTKHGAGYPAHFPRIGLGQNRDWLSQLNQKLHLFDSLVVGHFNIEFLVGDPESDEGPRGFFKFYRELWDEQPLGLRPVDDPLDLLEKNADGSPIRNNSYSIGGMKEYWACLNNPHWRTVLKAWVRHGIDQGLDGFMINYFYRHNCLCDHCQSAFRDYLDDRFDAAKLKNQFGITDLAAHKFTEIGSWHDPANSTPFKREQLRFSQMATKDCFDEVFVRYGRSLKPGLIVGQWNHLGNFGQINGDERCLLPAGLWAKNEDYLWYSTGGSANYTDLKNNDLGEGTLQARYIRGASGDKPYTLGKYESTRTRAAIAELAANGGAPMGFYTRFTDPAARKVVTQYYRFIQGHDAVYRRNRSHAEAVLLFPRKSVHAGDVGLVEAFRQTGRALLDRHVLFDILPDDLAKADRLSGYSKVYQAGDGAQEGQTKFSAPPTVRVSASRPATGDALHFHFVNYNRTEPSQAKSPGGGIQDEKPISVGGFRCTVPIPAGNKLRGVRFFTPEKKNPVEVVCDVRETGVVHFTMPEFLVYAVVELSLRSGSPDAP</sequence>
<feature type="transmembrane region" description="Helical" evidence="1">
    <location>
        <begin position="21"/>
        <end position="40"/>
    </location>
</feature>
<protein>
    <recommendedName>
        <fullName evidence="3">Glycoside hydrolase family 42 N-terminal domain-containing protein</fullName>
    </recommendedName>
</protein>